<dbReference type="Proteomes" id="UP000663829">
    <property type="component" value="Unassembled WGS sequence"/>
</dbReference>
<evidence type="ECO:0000313" key="4">
    <source>
        <dbReference type="Proteomes" id="UP000663829"/>
    </source>
</evidence>
<evidence type="ECO:0000313" key="2">
    <source>
        <dbReference type="EMBL" id="CAF1545166.1"/>
    </source>
</evidence>
<evidence type="ECO:0000313" key="3">
    <source>
        <dbReference type="EMBL" id="CAF4405747.1"/>
    </source>
</evidence>
<dbReference type="AlphaFoldDB" id="A0A815W860"/>
<feature type="region of interest" description="Disordered" evidence="1">
    <location>
        <begin position="73"/>
        <end position="107"/>
    </location>
</feature>
<organism evidence="2 4">
    <name type="scientific">Didymodactylos carnosus</name>
    <dbReference type="NCBI Taxonomy" id="1234261"/>
    <lineage>
        <taxon>Eukaryota</taxon>
        <taxon>Metazoa</taxon>
        <taxon>Spiralia</taxon>
        <taxon>Gnathifera</taxon>
        <taxon>Rotifera</taxon>
        <taxon>Eurotatoria</taxon>
        <taxon>Bdelloidea</taxon>
        <taxon>Philodinida</taxon>
        <taxon>Philodinidae</taxon>
        <taxon>Didymodactylos</taxon>
    </lineage>
</organism>
<dbReference type="Proteomes" id="UP000681722">
    <property type="component" value="Unassembled WGS sequence"/>
</dbReference>
<proteinExistence type="predicted"/>
<protein>
    <submittedName>
        <fullName evidence="2">Uncharacterized protein</fullName>
    </submittedName>
</protein>
<accession>A0A815W860</accession>
<feature type="compositionally biased region" description="Low complexity" evidence="1">
    <location>
        <begin position="73"/>
        <end position="100"/>
    </location>
</feature>
<dbReference type="EMBL" id="CAJOBC010092015">
    <property type="protein sequence ID" value="CAF4405747.1"/>
    <property type="molecule type" value="Genomic_DNA"/>
</dbReference>
<reference evidence="2" key="1">
    <citation type="submission" date="2021-02" db="EMBL/GenBank/DDBJ databases">
        <authorList>
            <person name="Nowell W R."/>
        </authorList>
    </citation>
    <scope>NUCLEOTIDE SEQUENCE</scope>
</reference>
<evidence type="ECO:0000256" key="1">
    <source>
        <dbReference type="SAM" id="MobiDB-lite"/>
    </source>
</evidence>
<name>A0A815W860_9BILA</name>
<gene>
    <name evidence="2" type="ORF">GPM918_LOCUS38863</name>
    <name evidence="3" type="ORF">SRO942_LOCUS39710</name>
</gene>
<sequence>AIITCKCGSNFTLTKPNNKFQLSNFYKHIKSLMKEFVAKNDKQKRTSAQASLSLTSSVQSQPLVQIITNLVAASPSSTSSTSTIAPTKNNSAPASSVPARSSKRRKL</sequence>
<dbReference type="EMBL" id="CAJNOQ010026368">
    <property type="protein sequence ID" value="CAF1545166.1"/>
    <property type="molecule type" value="Genomic_DNA"/>
</dbReference>
<keyword evidence="4" id="KW-1185">Reference proteome</keyword>
<comment type="caution">
    <text evidence="2">The sequence shown here is derived from an EMBL/GenBank/DDBJ whole genome shotgun (WGS) entry which is preliminary data.</text>
</comment>
<feature type="non-terminal residue" evidence="2">
    <location>
        <position position="1"/>
    </location>
</feature>